<evidence type="ECO:0000313" key="1">
    <source>
        <dbReference type="EMBL" id="THH01418.1"/>
    </source>
</evidence>
<dbReference type="Proteomes" id="UP000309038">
    <property type="component" value="Unassembled WGS sequence"/>
</dbReference>
<dbReference type="SUPFAM" id="SSF52047">
    <property type="entry name" value="RNI-like"/>
    <property type="match status" value="1"/>
</dbReference>
<comment type="caution">
    <text evidence="1">The sequence shown here is derived from an EMBL/GenBank/DDBJ whole genome shotgun (WGS) entry which is preliminary data.</text>
</comment>
<accession>A0A4S4KTN5</accession>
<sequence length="260" mass="29204">MSKNITLWVPRRTTSADETILKYSFPHPYVPGPYERSDTHDGPLSYVPSLQSMCIHRLLEFPDQVHGLGPTRILYEPPATAEGYDILKELIPTSSREFEGDNNYLLDVVDPRLWAVLVQIFTQLPESFRTYVIPLSDIHIPLLQEIPSTPYFALITVLKLSGCEELNDETIVQLRYLHGLGALDLSMTTVSSWGIKILAKTLSKNPDLDRLDGPWKLRILSLRNCMNVKDSAVGSLVNFPLLSVVGQFARNAVHTVVPHA</sequence>
<evidence type="ECO:0000313" key="2">
    <source>
        <dbReference type="Proteomes" id="UP000309038"/>
    </source>
</evidence>
<dbReference type="InterPro" id="IPR032675">
    <property type="entry name" value="LRR_dom_sf"/>
</dbReference>
<gene>
    <name evidence="1" type="ORF">EW026_g1262</name>
</gene>
<proteinExistence type="predicted"/>
<protein>
    <submittedName>
        <fullName evidence="1">Uncharacterized protein</fullName>
    </submittedName>
</protein>
<dbReference type="EMBL" id="SGPJ01000024">
    <property type="protein sequence ID" value="THH01418.1"/>
    <property type="molecule type" value="Genomic_DNA"/>
</dbReference>
<reference evidence="1 2" key="1">
    <citation type="submission" date="2019-02" db="EMBL/GenBank/DDBJ databases">
        <title>Genome sequencing of the rare red list fungi Phlebia centrifuga.</title>
        <authorList>
            <person name="Buettner E."/>
            <person name="Kellner H."/>
        </authorList>
    </citation>
    <scope>NUCLEOTIDE SEQUENCE [LARGE SCALE GENOMIC DNA]</scope>
    <source>
        <strain evidence="1 2">DSM 108282</strain>
    </source>
</reference>
<name>A0A4S4KTN5_9APHY</name>
<dbReference type="AlphaFoldDB" id="A0A4S4KTN5"/>
<keyword evidence="2" id="KW-1185">Reference proteome</keyword>
<organism evidence="1 2">
    <name type="scientific">Hermanssonia centrifuga</name>
    <dbReference type="NCBI Taxonomy" id="98765"/>
    <lineage>
        <taxon>Eukaryota</taxon>
        <taxon>Fungi</taxon>
        <taxon>Dikarya</taxon>
        <taxon>Basidiomycota</taxon>
        <taxon>Agaricomycotina</taxon>
        <taxon>Agaricomycetes</taxon>
        <taxon>Polyporales</taxon>
        <taxon>Meruliaceae</taxon>
        <taxon>Hermanssonia</taxon>
    </lineage>
</organism>
<dbReference type="Gene3D" id="3.80.10.10">
    <property type="entry name" value="Ribonuclease Inhibitor"/>
    <property type="match status" value="1"/>
</dbReference>